<comment type="caution">
    <text evidence="1">The sequence shown here is derived from an EMBL/GenBank/DDBJ whole genome shotgun (WGS) entry which is preliminary data.</text>
</comment>
<name>F3PSM6_9BACE</name>
<dbReference type="eggNOG" id="ENOG5032E59">
    <property type="taxonomic scope" value="Bacteria"/>
</dbReference>
<reference evidence="1 2" key="1">
    <citation type="submission" date="2011-02" db="EMBL/GenBank/DDBJ databases">
        <authorList>
            <person name="Weinstock G."/>
            <person name="Sodergren E."/>
            <person name="Clifton S."/>
            <person name="Fulton L."/>
            <person name="Fulton B."/>
            <person name="Courtney L."/>
            <person name="Fronick C."/>
            <person name="Harrison M."/>
            <person name="Strong C."/>
            <person name="Farmer C."/>
            <person name="Delahaunty K."/>
            <person name="Markovic C."/>
            <person name="Hall O."/>
            <person name="Minx P."/>
            <person name="Tomlinson C."/>
            <person name="Mitreva M."/>
            <person name="Hou S."/>
            <person name="Chen J."/>
            <person name="Wollam A."/>
            <person name="Pepin K.H."/>
            <person name="Johnson M."/>
            <person name="Bhonagiri V."/>
            <person name="Zhang X."/>
            <person name="Suruliraj S."/>
            <person name="Warren W."/>
            <person name="Chinwalla A."/>
            <person name="Mardis E.R."/>
            <person name="Wilson R.K."/>
        </authorList>
    </citation>
    <scope>NUCLEOTIDE SEQUENCE [LARGE SCALE GENOMIC DNA]</scope>
    <source>
        <strain evidence="1 2">YIT 12057</strain>
    </source>
</reference>
<organism evidence="1 2">
    <name type="scientific">Bacteroides fluxus YIT 12057</name>
    <dbReference type="NCBI Taxonomy" id="763034"/>
    <lineage>
        <taxon>Bacteria</taxon>
        <taxon>Pseudomonadati</taxon>
        <taxon>Bacteroidota</taxon>
        <taxon>Bacteroidia</taxon>
        <taxon>Bacteroidales</taxon>
        <taxon>Bacteroidaceae</taxon>
        <taxon>Bacteroides</taxon>
    </lineage>
</organism>
<dbReference type="Proteomes" id="UP000003416">
    <property type="component" value="Unassembled WGS sequence"/>
</dbReference>
<dbReference type="STRING" id="763034.HMPREF9446_01572"/>
<dbReference type="HOGENOM" id="CLU_214738_0_0_10"/>
<evidence type="ECO:0000313" key="2">
    <source>
        <dbReference type="Proteomes" id="UP000003416"/>
    </source>
</evidence>
<sequence length="45" mass="5696">MFAKVEKKHVYVLFYAHFTEYFKKKIVFLHLFQERMYFCQTLLTK</sequence>
<dbReference type="AlphaFoldDB" id="F3PSM6"/>
<keyword evidence="2" id="KW-1185">Reference proteome</keyword>
<dbReference type="EMBL" id="AFBN01000028">
    <property type="protein sequence ID" value="EGF57494.1"/>
    <property type="molecule type" value="Genomic_DNA"/>
</dbReference>
<evidence type="ECO:0000313" key="1">
    <source>
        <dbReference type="EMBL" id="EGF57494.1"/>
    </source>
</evidence>
<accession>F3PSM6</accession>
<proteinExistence type="predicted"/>
<protein>
    <submittedName>
        <fullName evidence="1">Uncharacterized protein</fullName>
    </submittedName>
</protein>
<gene>
    <name evidence="1" type="ORF">HMPREF9446_01572</name>
</gene>